<reference evidence="2" key="1">
    <citation type="journal article" date="2013" name="Nat. Genet.">
        <title>The draft genomes of soft-shell turtle and green sea turtle yield insights into the development and evolution of the turtle-specific body plan.</title>
        <authorList>
            <person name="Wang Z."/>
            <person name="Pascual-Anaya J."/>
            <person name="Zadissa A."/>
            <person name="Li W."/>
            <person name="Niimura Y."/>
            <person name="Huang Z."/>
            <person name="Li C."/>
            <person name="White S."/>
            <person name="Xiong Z."/>
            <person name="Fang D."/>
            <person name="Wang B."/>
            <person name="Ming Y."/>
            <person name="Chen Y."/>
            <person name="Zheng Y."/>
            <person name="Kuraku S."/>
            <person name="Pignatelli M."/>
            <person name="Herrero J."/>
            <person name="Beal K."/>
            <person name="Nozawa M."/>
            <person name="Li Q."/>
            <person name="Wang J."/>
            <person name="Zhang H."/>
            <person name="Yu L."/>
            <person name="Shigenobu S."/>
            <person name="Wang J."/>
            <person name="Liu J."/>
            <person name="Flicek P."/>
            <person name="Searle S."/>
            <person name="Wang J."/>
            <person name="Kuratani S."/>
            <person name="Yin Y."/>
            <person name="Aken B."/>
            <person name="Zhang G."/>
            <person name="Irie N."/>
        </authorList>
    </citation>
    <scope>NUCLEOTIDE SEQUENCE [LARGE SCALE GENOMIC DNA]</scope>
</reference>
<sequence>MLQRSGLWQVIVHEDRTHSPSQLHKAECGAYQCCYEREREGERETNTEQVSVTSCNVLLEGAEIPRKPWSTLGGADLSYATYSDRLTRVPPPREEFVPLDTHYHTESHQVQREQLTSDMLKPGVECSLRICRGDPSRAMLERGHDWDALPCRVKVKELWDAYCKAHKANSHSSAAPMTCRFYKELDAILGGDPI</sequence>
<dbReference type="Proteomes" id="UP000031443">
    <property type="component" value="Unassembled WGS sequence"/>
</dbReference>
<evidence type="ECO:0000313" key="2">
    <source>
        <dbReference type="Proteomes" id="UP000031443"/>
    </source>
</evidence>
<gene>
    <name evidence="1" type="ORF">UY3_13495</name>
</gene>
<proteinExistence type="predicted"/>
<name>M7BMI1_CHEMY</name>
<evidence type="ECO:0000313" key="1">
    <source>
        <dbReference type="EMBL" id="EMP29387.1"/>
    </source>
</evidence>
<accession>M7BMI1</accession>
<protein>
    <submittedName>
        <fullName evidence="1">Uncharacterized protein</fullName>
    </submittedName>
</protein>
<organism evidence="1 2">
    <name type="scientific">Chelonia mydas</name>
    <name type="common">Green sea-turtle</name>
    <name type="synonym">Chelonia agassizi</name>
    <dbReference type="NCBI Taxonomy" id="8469"/>
    <lineage>
        <taxon>Eukaryota</taxon>
        <taxon>Metazoa</taxon>
        <taxon>Chordata</taxon>
        <taxon>Craniata</taxon>
        <taxon>Vertebrata</taxon>
        <taxon>Euteleostomi</taxon>
        <taxon>Archelosauria</taxon>
        <taxon>Testudinata</taxon>
        <taxon>Testudines</taxon>
        <taxon>Cryptodira</taxon>
        <taxon>Durocryptodira</taxon>
        <taxon>Americhelydia</taxon>
        <taxon>Chelonioidea</taxon>
        <taxon>Cheloniidae</taxon>
        <taxon>Chelonia</taxon>
    </lineage>
</organism>
<dbReference type="EMBL" id="KB556459">
    <property type="protein sequence ID" value="EMP29387.1"/>
    <property type="molecule type" value="Genomic_DNA"/>
</dbReference>
<dbReference type="AlphaFoldDB" id="M7BMI1"/>
<keyword evidence="2" id="KW-1185">Reference proteome</keyword>